<dbReference type="Pfam" id="PF06985">
    <property type="entry name" value="HET"/>
    <property type="match status" value="1"/>
</dbReference>
<reference evidence="2" key="2">
    <citation type="submission" date="2023-06" db="EMBL/GenBank/DDBJ databases">
        <authorList>
            <consortium name="Lawrence Berkeley National Laboratory"/>
            <person name="Haridas S."/>
            <person name="Hensen N."/>
            <person name="Bonometti L."/>
            <person name="Westerberg I."/>
            <person name="Brannstrom I.O."/>
            <person name="Guillou S."/>
            <person name="Cros-Aarteil S."/>
            <person name="Calhoun S."/>
            <person name="Kuo A."/>
            <person name="Mondo S."/>
            <person name="Pangilinan J."/>
            <person name="Riley R."/>
            <person name="LaButti K."/>
            <person name="Andreopoulos B."/>
            <person name="Lipzen A."/>
            <person name="Chen C."/>
            <person name="Yanf M."/>
            <person name="Daum C."/>
            <person name="Ng V."/>
            <person name="Clum A."/>
            <person name="Steindorff A."/>
            <person name="Ohm R."/>
            <person name="Martin F."/>
            <person name="Silar P."/>
            <person name="Natvig D."/>
            <person name="Lalanne C."/>
            <person name="Gautier V."/>
            <person name="Ament-velasquez S.L."/>
            <person name="Kruys A."/>
            <person name="Hutchinson M.I."/>
            <person name="Powell A.J."/>
            <person name="Barry K."/>
            <person name="Miller A.N."/>
            <person name="Grigoriev I.V."/>
            <person name="Debuchy R."/>
            <person name="Gladieux P."/>
            <person name="Thoren M.H."/>
            <person name="Johannesson H."/>
        </authorList>
    </citation>
    <scope>NUCLEOTIDE SEQUENCE</scope>
    <source>
        <strain evidence="2">CBS 232.78</strain>
    </source>
</reference>
<comment type="caution">
    <text evidence="2">The sequence shown here is derived from an EMBL/GenBank/DDBJ whole genome shotgun (WGS) entry which is preliminary data.</text>
</comment>
<name>A0AAE0K140_9PEZI</name>
<dbReference type="EMBL" id="JAULSW010000011">
    <property type="protein sequence ID" value="KAK3367687.1"/>
    <property type="molecule type" value="Genomic_DNA"/>
</dbReference>
<feature type="domain" description="Heterokaryon incompatibility" evidence="1">
    <location>
        <begin position="220"/>
        <end position="352"/>
    </location>
</feature>
<sequence>MSYFQTILQCEPDENDPAPDSTAHLIPSNASHQSELCVACSTIDWAQLARDQLPNIPVSLFPEMRATHDELLRSSCRVCSSIATIKPPSLDGQPCRLVAIRSDIALATDKICPSGRTCTVIGIWPEDRKFTTAQECIQFGYVALVGSSDLHLQGFDVGPRKVLPDAIDFGDLQKLIAFCDQGHPGDCFIKSESRKPNVLGLLVIDCSTKTVVSAPKDCQYLALSYVWGKPQAPSPGERCGEFPPTISDAIQVTIALGFQYLWVDRYCIDQTSEDMKHDMIRQMGEIYANAFLTIIAAAGEDSNHGLPGISAPRVNRQHESQVQDALFIQIFPHGPAALDSTKWASRAWTYQECYLSKRRLVFTDQEVIFLCNTMYASESVKLPFVPRYPYRFGYLDQALLHLIPGLFPAPPSDLDPLTVQITEFSKRSLTYGTDSLNAFLGVLDIYKKGKATQAPSYHIWGAPLFPILGRHRQEYYLALEWRHDSPGVRRPEFPTWAWAGWEGTVYF</sequence>
<dbReference type="Proteomes" id="UP001285441">
    <property type="component" value="Unassembled WGS sequence"/>
</dbReference>
<evidence type="ECO:0000313" key="3">
    <source>
        <dbReference type="Proteomes" id="UP001285441"/>
    </source>
</evidence>
<reference evidence="2" key="1">
    <citation type="journal article" date="2023" name="Mol. Phylogenet. Evol.">
        <title>Genome-scale phylogeny and comparative genomics of the fungal order Sordariales.</title>
        <authorList>
            <person name="Hensen N."/>
            <person name="Bonometti L."/>
            <person name="Westerberg I."/>
            <person name="Brannstrom I.O."/>
            <person name="Guillou S."/>
            <person name="Cros-Aarteil S."/>
            <person name="Calhoun S."/>
            <person name="Haridas S."/>
            <person name="Kuo A."/>
            <person name="Mondo S."/>
            <person name="Pangilinan J."/>
            <person name="Riley R."/>
            <person name="LaButti K."/>
            <person name="Andreopoulos B."/>
            <person name="Lipzen A."/>
            <person name="Chen C."/>
            <person name="Yan M."/>
            <person name="Daum C."/>
            <person name="Ng V."/>
            <person name="Clum A."/>
            <person name="Steindorff A."/>
            <person name="Ohm R.A."/>
            <person name="Martin F."/>
            <person name="Silar P."/>
            <person name="Natvig D.O."/>
            <person name="Lalanne C."/>
            <person name="Gautier V."/>
            <person name="Ament-Velasquez S.L."/>
            <person name="Kruys A."/>
            <person name="Hutchinson M.I."/>
            <person name="Powell A.J."/>
            <person name="Barry K."/>
            <person name="Miller A.N."/>
            <person name="Grigoriev I.V."/>
            <person name="Debuchy R."/>
            <person name="Gladieux P."/>
            <person name="Hiltunen Thoren M."/>
            <person name="Johannesson H."/>
        </authorList>
    </citation>
    <scope>NUCLEOTIDE SEQUENCE</scope>
    <source>
        <strain evidence="2">CBS 232.78</strain>
    </source>
</reference>
<feature type="non-terminal residue" evidence="2">
    <location>
        <position position="1"/>
    </location>
</feature>
<evidence type="ECO:0000313" key="2">
    <source>
        <dbReference type="EMBL" id="KAK3367687.1"/>
    </source>
</evidence>
<dbReference type="AlphaFoldDB" id="A0AAE0K140"/>
<dbReference type="InterPro" id="IPR010730">
    <property type="entry name" value="HET"/>
</dbReference>
<gene>
    <name evidence="2" type="ORF">B0H63DRAFT_535725</name>
</gene>
<keyword evidence="3" id="KW-1185">Reference proteome</keyword>
<organism evidence="2 3">
    <name type="scientific">Podospora didyma</name>
    <dbReference type="NCBI Taxonomy" id="330526"/>
    <lineage>
        <taxon>Eukaryota</taxon>
        <taxon>Fungi</taxon>
        <taxon>Dikarya</taxon>
        <taxon>Ascomycota</taxon>
        <taxon>Pezizomycotina</taxon>
        <taxon>Sordariomycetes</taxon>
        <taxon>Sordariomycetidae</taxon>
        <taxon>Sordariales</taxon>
        <taxon>Podosporaceae</taxon>
        <taxon>Podospora</taxon>
    </lineage>
</organism>
<dbReference type="PANTHER" id="PTHR33112">
    <property type="entry name" value="DOMAIN PROTEIN, PUTATIVE-RELATED"/>
    <property type="match status" value="1"/>
</dbReference>
<protein>
    <submittedName>
        <fullName evidence="2">Heterokaryon incompatibility protein-domain-containing protein</fullName>
    </submittedName>
</protein>
<dbReference type="PANTHER" id="PTHR33112:SF1">
    <property type="entry name" value="HETEROKARYON INCOMPATIBILITY DOMAIN-CONTAINING PROTEIN"/>
    <property type="match status" value="1"/>
</dbReference>
<evidence type="ECO:0000259" key="1">
    <source>
        <dbReference type="Pfam" id="PF06985"/>
    </source>
</evidence>
<accession>A0AAE0K140</accession>
<proteinExistence type="predicted"/>